<protein>
    <submittedName>
        <fullName evidence="1">Uncharacterized protein</fullName>
    </submittedName>
</protein>
<dbReference type="EMBL" id="WMQV01000029">
    <property type="protein sequence ID" value="MTL95034.1"/>
    <property type="molecule type" value="Genomic_DNA"/>
</dbReference>
<evidence type="ECO:0000313" key="1">
    <source>
        <dbReference type="EMBL" id="MTL95034.1"/>
    </source>
</evidence>
<dbReference type="AlphaFoldDB" id="A0A6I3NDN0"/>
<reference evidence="1" key="1">
    <citation type="journal article" date="2019" name="Nat. Med.">
        <title>A library of human gut bacterial isolates paired with longitudinal multiomics data enables mechanistic microbiome research.</title>
        <authorList>
            <person name="Poyet M."/>
            <person name="Groussin M."/>
            <person name="Gibbons S.M."/>
            <person name="Avila-Pacheco J."/>
            <person name="Jiang X."/>
            <person name="Kearney S.M."/>
            <person name="Perrotta A.R."/>
            <person name="Berdy B."/>
            <person name="Zhao S."/>
            <person name="Lieberman T.D."/>
            <person name="Swanson P.K."/>
            <person name="Smith M."/>
            <person name="Roesemann S."/>
            <person name="Alexander J.E."/>
            <person name="Rich S.A."/>
            <person name="Livny J."/>
            <person name="Vlamakis H."/>
            <person name="Clish C."/>
            <person name="Bullock K."/>
            <person name="Deik A."/>
            <person name="Scott J."/>
            <person name="Pierce K.A."/>
            <person name="Xavier R.J."/>
            <person name="Alm E.J."/>
        </authorList>
    </citation>
    <scope>NUCLEOTIDE SEQUENCE</scope>
    <source>
        <strain evidence="1">BIOML-A179</strain>
    </source>
</reference>
<organism evidence="1">
    <name type="scientific">Turicibacter sanguinis</name>
    <dbReference type="NCBI Taxonomy" id="154288"/>
    <lineage>
        <taxon>Bacteria</taxon>
        <taxon>Bacillati</taxon>
        <taxon>Bacillota</taxon>
        <taxon>Erysipelotrichia</taxon>
        <taxon>Erysipelotrichales</taxon>
        <taxon>Turicibacteraceae</taxon>
        <taxon>Turicibacter</taxon>
    </lineage>
</organism>
<proteinExistence type="predicted"/>
<gene>
    <name evidence="1" type="ORF">GMA64_10880</name>
</gene>
<comment type="caution">
    <text evidence="1">The sequence shown here is derived from an EMBL/GenBank/DDBJ whole genome shotgun (WGS) entry which is preliminary data.</text>
</comment>
<sequence>MIKQVEFMGLNLTLVGTKEKIQLEKALGCSPLNFIFGMMGGATNEQDIDFSKMQIPTMPVMTTVLHAAAQKLNAGASIDKMMDLIDAWLEKEEENSVISLFTVVMEVLQTGKYLPYDKQEIIEKEEAIHDCLEA</sequence>
<accession>A0A6I3NDN0</accession>
<dbReference type="RefSeq" id="WP_129821659.1">
    <property type="nucleotide sequence ID" value="NZ_RCYV01000017.1"/>
</dbReference>
<name>A0A6I3NDN0_9FIRM</name>